<evidence type="ECO:0000313" key="4">
    <source>
        <dbReference type="EMBL" id="KIS69155.1"/>
    </source>
</evidence>
<dbReference type="ESTHER" id="ustma-q4pbk7">
    <property type="family name" value="Cutinase"/>
</dbReference>
<protein>
    <recommendedName>
        <fullName evidence="6">Cutinase</fullName>
    </recommendedName>
</protein>
<organism evidence="4 5">
    <name type="scientific">Mycosarcoma maydis</name>
    <name type="common">Corn smut fungus</name>
    <name type="synonym">Ustilago maydis</name>
    <dbReference type="NCBI Taxonomy" id="5270"/>
    <lineage>
        <taxon>Eukaryota</taxon>
        <taxon>Fungi</taxon>
        <taxon>Dikarya</taxon>
        <taxon>Basidiomycota</taxon>
        <taxon>Ustilaginomycotina</taxon>
        <taxon>Ustilaginomycetes</taxon>
        <taxon>Ustilaginales</taxon>
        <taxon>Ustilaginaceae</taxon>
        <taxon>Mycosarcoma</taxon>
    </lineage>
</organism>
<accession>A0A0D1E3U0</accession>
<dbReference type="RefSeq" id="XP_011388927.1">
    <property type="nucleotide sequence ID" value="XM_011390625.1"/>
</dbReference>
<dbReference type="PANTHER" id="PTHR33630:SF9">
    <property type="entry name" value="CUTINASE 4"/>
    <property type="match status" value="1"/>
</dbReference>
<dbReference type="OMA" id="AQETCPE"/>
<keyword evidence="5" id="KW-1185">Reference proteome</keyword>
<keyword evidence="2" id="KW-1015">Disulfide bond</keyword>
<evidence type="ECO:0000256" key="3">
    <source>
        <dbReference type="SAM" id="SignalP"/>
    </source>
</evidence>
<proteinExistence type="predicted"/>
<dbReference type="GO" id="GO:0016042">
    <property type="term" value="P:lipid catabolic process"/>
    <property type="evidence" value="ECO:0000318"/>
    <property type="project" value="GO_Central"/>
</dbReference>
<keyword evidence="1" id="KW-0378">Hydrolase</keyword>
<reference evidence="4 5" key="1">
    <citation type="journal article" date="2006" name="Nature">
        <title>Insights from the genome of the biotrophic fungal plant pathogen Ustilago maydis.</title>
        <authorList>
            <person name="Kamper J."/>
            <person name="Kahmann R."/>
            <person name="Bolker M."/>
            <person name="Ma L.J."/>
            <person name="Brefort T."/>
            <person name="Saville B.J."/>
            <person name="Banuett F."/>
            <person name="Kronstad J.W."/>
            <person name="Gold S.E."/>
            <person name="Muller O."/>
            <person name="Perlin M.H."/>
            <person name="Wosten H.A."/>
            <person name="de Vries R."/>
            <person name="Ruiz-Herrera J."/>
            <person name="Reynaga-Pena C.G."/>
            <person name="Snetselaar K."/>
            <person name="McCann M."/>
            <person name="Perez-Martin J."/>
            <person name="Feldbrugge M."/>
            <person name="Basse C.W."/>
            <person name="Steinberg G."/>
            <person name="Ibeas J.I."/>
            <person name="Holloman W."/>
            <person name="Guzman P."/>
            <person name="Farman M."/>
            <person name="Stajich J.E."/>
            <person name="Sentandreu R."/>
            <person name="Gonzalez-Prieto J.M."/>
            <person name="Kennell J.C."/>
            <person name="Molina L."/>
            <person name="Schirawski J."/>
            <person name="Mendoza-Mendoza A."/>
            <person name="Greilinger D."/>
            <person name="Munch K."/>
            <person name="Rossel N."/>
            <person name="Scherer M."/>
            <person name="Vranes M."/>
            <person name="Ladendorf O."/>
            <person name="Vincon V."/>
            <person name="Fuchs U."/>
            <person name="Sandrock B."/>
            <person name="Meng S."/>
            <person name="Ho E.C."/>
            <person name="Cahill M.J."/>
            <person name="Boyce K.J."/>
            <person name="Klose J."/>
            <person name="Klosterman S.J."/>
            <person name="Deelstra H.J."/>
            <person name="Ortiz-Castellanos L."/>
            <person name="Li W."/>
            <person name="Sanchez-Alonso P."/>
            <person name="Schreier P.H."/>
            <person name="Hauser-Hahn I."/>
            <person name="Vaupel M."/>
            <person name="Koopmann E."/>
            <person name="Friedrich G."/>
            <person name="Voss H."/>
            <person name="Schluter T."/>
            <person name="Margolis J."/>
            <person name="Platt D."/>
            <person name="Swimmer C."/>
            <person name="Gnirke A."/>
            <person name="Chen F."/>
            <person name="Vysotskaia V."/>
            <person name="Mannhaupt G."/>
            <person name="Guldener U."/>
            <person name="Munsterkotter M."/>
            <person name="Haase D."/>
            <person name="Oesterheld M."/>
            <person name="Mewes H.W."/>
            <person name="Mauceli E.W."/>
            <person name="DeCaprio D."/>
            <person name="Wade C.M."/>
            <person name="Butler J."/>
            <person name="Young S."/>
            <person name="Jaffe D.B."/>
            <person name="Calvo S."/>
            <person name="Nusbaum C."/>
            <person name="Galagan J."/>
            <person name="Birren B.W."/>
        </authorList>
    </citation>
    <scope>NUCLEOTIDE SEQUENCE [LARGE SCALE GENOMIC DNA]</scope>
    <source>
        <strain evidence="5">DSM 14603 / FGSC 9021 / UM521</strain>
    </source>
</reference>
<dbReference type="GeneID" id="23563238"/>
<name>A0A0D1E3U0_MYCMD</name>
<gene>
    <name evidence="4" type="ORF">UMAG_02506</name>
</gene>
<dbReference type="PANTHER" id="PTHR33630">
    <property type="entry name" value="CUTINASE RV1984C-RELATED-RELATED"/>
    <property type="match status" value="1"/>
</dbReference>
<dbReference type="InterPro" id="IPR029058">
    <property type="entry name" value="AB_hydrolase_fold"/>
</dbReference>
<dbReference type="GO" id="GO:0016788">
    <property type="term" value="F:hydrolase activity, acting on ester bonds"/>
    <property type="evidence" value="ECO:0000318"/>
    <property type="project" value="GO_Central"/>
</dbReference>
<dbReference type="SMART" id="SM01110">
    <property type="entry name" value="Cutinase"/>
    <property type="match status" value="1"/>
</dbReference>
<evidence type="ECO:0000256" key="2">
    <source>
        <dbReference type="ARBA" id="ARBA00023157"/>
    </source>
</evidence>
<dbReference type="OrthoDB" id="2586582at2759"/>
<dbReference type="EMBL" id="CM003145">
    <property type="protein sequence ID" value="KIS69155.1"/>
    <property type="molecule type" value="Genomic_DNA"/>
</dbReference>
<evidence type="ECO:0000256" key="1">
    <source>
        <dbReference type="ARBA" id="ARBA00022801"/>
    </source>
</evidence>
<dbReference type="Gene3D" id="3.40.50.1820">
    <property type="entry name" value="alpha/beta hydrolase"/>
    <property type="match status" value="1"/>
</dbReference>
<dbReference type="InParanoid" id="A0A0D1E3U0"/>
<dbReference type="GO" id="GO:0052689">
    <property type="term" value="F:carboxylic ester hydrolase activity"/>
    <property type="evidence" value="ECO:0007669"/>
    <property type="project" value="UniProtKB-ARBA"/>
</dbReference>
<feature type="chain" id="PRO_5002229895" description="Cutinase" evidence="3">
    <location>
        <begin position="21"/>
        <end position="224"/>
    </location>
</feature>
<dbReference type="eggNOG" id="ENOG502S6TR">
    <property type="taxonomic scope" value="Eukaryota"/>
</dbReference>
<dbReference type="Pfam" id="PF01083">
    <property type="entry name" value="Cutinase"/>
    <property type="match status" value="1"/>
</dbReference>
<sequence length="224" mass="23795">MFYPSLLFTLLLAITAVAQALPLAKRAGCSSYVLIDTRGTGEFQGPSLGFRIMNAKILSSVTGGSEYDTIYSADFSQISTIGTRNIVAKINTKLAQDPRTCFILEGYSQGAAATCNALPQITGSAFDAVKGVILFGNPEHRPNLACNIDNEGGNSTAQANGLMATISEGVPSNWVSKTLDFCILGDGVCDVESGFGITYQHFFYPTDSYVQTTAANFVIKALQS</sequence>
<dbReference type="SMR" id="A0A0D1E3U0"/>
<dbReference type="SUPFAM" id="SSF53474">
    <property type="entry name" value="alpha/beta-Hydrolases"/>
    <property type="match status" value="1"/>
</dbReference>
<dbReference type="AlphaFoldDB" id="A0A0D1E3U0"/>
<evidence type="ECO:0000313" key="5">
    <source>
        <dbReference type="Proteomes" id="UP000000561"/>
    </source>
</evidence>
<dbReference type="Proteomes" id="UP000000561">
    <property type="component" value="Chromosome 6"/>
</dbReference>
<feature type="signal peptide" evidence="3">
    <location>
        <begin position="1"/>
        <end position="20"/>
    </location>
</feature>
<keyword evidence="3" id="KW-0732">Signal</keyword>
<dbReference type="STRING" id="237631.A0A0D1E3U0"/>
<dbReference type="VEuPathDB" id="FungiDB:UMAG_02506"/>
<dbReference type="KEGG" id="uma:UMAG_02506"/>
<dbReference type="InterPro" id="IPR000675">
    <property type="entry name" value="Cutinase/axe"/>
</dbReference>
<evidence type="ECO:0008006" key="6">
    <source>
        <dbReference type="Google" id="ProtNLM"/>
    </source>
</evidence>